<evidence type="ECO:0000313" key="1">
    <source>
        <dbReference type="EMBL" id="KAF0907154.1"/>
    </source>
</evidence>
<keyword evidence="2" id="KW-1185">Reference proteome</keyword>
<dbReference type="EMBL" id="SPHZ02000007">
    <property type="protein sequence ID" value="KAF0907154.1"/>
    <property type="molecule type" value="Genomic_DNA"/>
</dbReference>
<evidence type="ECO:0000313" key="2">
    <source>
        <dbReference type="Proteomes" id="UP000479710"/>
    </source>
</evidence>
<organism evidence="1 2">
    <name type="scientific">Oryza meyeriana var. granulata</name>
    <dbReference type="NCBI Taxonomy" id="110450"/>
    <lineage>
        <taxon>Eukaryota</taxon>
        <taxon>Viridiplantae</taxon>
        <taxon>Streptophyta</taxon>
        <taxon>Embryophyta</taxon>
        <taxon>Tracheophyta</taxon>
        <taxon>Spermatophyta</taxon>
        <taxon>Magnoliopsida</taxon>
        <taxon>Liliopsida</taxon>
        <taxon>Poales</taxon>
        <taxon>Poaceae</taxon>
        <taxon>BOP clade</taxon>
        <taxon>Oryzoideae</taxon>
        <taxon>Oryzeae</taxon>
        <taxon>Oryzinae</taxon>
        <taxon>Oryza</taxon>
        <taxon>Oryza meyeriana</taxon>
    </lineage>
</organism>
<comment type="caution">
    <text evidence="1">The sequence shown here is derived from an EMBL/GenBank/DDBJ whole genome shotgun (WGS) entry which is preliminary data.</text>
</comment>
<reference evidence="1 2" key="1">
    <citation type="submission" date="2019-11" db="EMBL/GenBank/DDBJ databases">
        <title>Whole genome sequence of Oryza granulata.</title>
        <authorList>
            <person name="Li W."/>
        </authorList>
    </citation>
    <scope>NUCLEOTIDE SEQUENCE [LARGE SCALE GENOMIC DNA]</scope>
    <source>
        <strain evidence="2">cv. Menghai</strain>
        <tissue evidence="1">Leaf</tissue>
    </source>
</reference>
<proteinExistence type="predicted"/>
<dbReference type="AlphaFoldDB" id="A0A6G1D4U8"/>
<sequence>MAAGPSMTGKEGLEVYGPRVGADRVALEEDSSSSRACLVGLRDGLSSGKISNGTGPKPYGFFLEDLFPKSETHLPHRWC</sequence>
<name>A0A6G1D4U8_9ORYZ</name>
<accession>A0A6G1D4U8</accession>
<gene>
    <name evidence="1" type="ORF">E2562_015677</name>
</gene>
<dbReference type="Proteomes" id="UP000479710">
    <property type="component" value="Unassembled WGS sequence"/>
</dbReference>
<protein>
    <submittedName>
        <fullName evidence="1">Uncharacterized protein</fullName>
    </submittedName>
</protein>